<dbReference type="Proteomes" id="UP000515123">
    <property type="component" value="Linkage group 12"/>
</dbReference>
<evidence type="ECO:0000256" key="5">
    <source>
        <dbReference type="ARBA" id="ARBA00023125"/>
    </source>
</evidence>
<feature type="region of interest" description="Disordered" evidence="10">
    <location>
        <begin position="114"/>
        <end position="165"/>
    </location>
</feature>
<organism evidence="12 13">
    <name type="scientific">Ananas comosus</name>
    <name type="common">Pineapple</name>
    <name type="synonym">Ananas ananas</name>
    <dbReference type="NCBI Taxonomy" id="4615"/>
    <lineage>
        <taxon>Eukaryota</taxon>
        <taxon>Viridiplantae</taxon>
        <taxon>Streptophyta</taxon>
        <taxon>Embryophyta</taxon>
        <taxon>Tracheophyta</taxon>
        <taxon>Spermatophyta</taxon>
        <taxon>Magnoliopsida</taxon>
        <taxon>Liliopsida</taxon>
        <taxon>Poales</taxon>
        <taxon>Bromeliaceae</taxon>
        <taxon>Bromelioideae</taxon>
        <taxon>Ananas</taxon>
    </lineage>
</organism>
<feature type="compositionally biased region" description="Low complexity" evidence="10">
    <location>
        <begin position="128"/>
        <end position="138"/>
    </location>
</feature>
<evidence type="ECO:0000256" key="7">
    <source>
        <dbReference type="ARBA" id="ARBA00023242"/>
    </source>
</evidence>
<feature type="domain" description="Dof-type" evidence="11">
    <location>
        <begin position="70"/>
        <end position="124"/>
    </location>
</feature>
<evidence type="ECO:0000256" key="4">
    <source>
        <dbReference type="ARBA" id="ARBA00023015"/>
    </source>
</evidence>
<dbReference type="GO" id="GO:0003677">
    <property type="term" value="F:DNA binding"/>
    <property type="evidence" value="ECO:0007669"/>
    <property type="project" value="UniProtKB-UniRule"/>
</dbReference>
<accession>A0A6P5FUU5</accession>
<keyword evidence="12" id="KW-1185">Reference proteome</keyword>
<feature type="compositionally biased region" description="Low complexity" evidence="10">
    <location>
        <begin position="17"/>
        <end position="26"/>
    </location>
</feature>
<evidence type="ECO:0000256" key="8">
    <source>
        <dbReference type="PROSITE-ProRule" id="PRU00071"/>
    </source>
</evidence>
<name>A0A6P5FUU5_ANACO</name>
<evidence type="ECO:0000313" key="13">
    <source>
        <dbReference type="RefSeq" id="XP_020099734.1"/>
    </source>
</evidence>
<evidence type="ECO:0000256" key="9">
    <source>
        <dbReference type="RuleBase" id="RU369094"/>
    </source>
</evidence>
<evidence type="ECO:0000256" key="1">
    <source>
        <dbReference type="ARBA" id="ARBA00022723"/>
    </source>
</evidence>
<dbReference type="OrthoDB" id="1927254at2759"/>
<reference evidence="13" key="2">
    <citation type="submission" date="2025-08" db="UniProtKB">
        <authorList>
            <consortium name="RefSeq"/>
        </authorList>
    </citation>
    <scope>IDENTIFICATION</scope>
    <source>
        <tissue evidence="13">Leaf</tissue>
    </source>
</reference>
<evidence type="ECO:0000256" key="10">
    <source>
        <dbReference type="SAM" id="MobiDB-lite"/>
    </source>
</evidence>
<dbReference type="PANTHER" id="PTHR31992:SF193">
    <property type="entry name" value="DOF ZINC FINGER PROTEIN DOF3.6"/>
    <property type="match status" value="1"/>
</dbReference>
<dbReference type="InterPro" id="IPR003851">
    <property type="entry name" value="Znf_Dof"/>
</dbReference>
<keyword evidence="5 8" id="KW-0238">DNA-binding</keyword>
<evidence type="ECO:0000259" key="11">
    <source>
        <dbReference type="PROSITE" id="PS50884"/>
    </source>
</evidence>
<dbReference type="GeneID" id="109718122"/>
<keyword evidence="1 9" id="KW-0479">Metal-binding</keyword>
<gene>
    <name evidence="13" type="primary">LOC109718122</name>
</gene>
<keyword evidence="6 9" id="KW-0804">Transcription</keyword>
<dbReference type="Pfam" id="PF02701">
    <property type="entry name" value="Zn_ribbon_Dof"/>
    <property type="match status" value="1"/>
</dbReference>
<evidence type="ECO:0000256" key="6">
    <source>
        <dbReference type="ARBA" id="ARBA00023163"/>
    </source>
</evidence>
<dbReference type="GO" id="GO:0008270">
    <property type="term" value="F:zinc ion binding"/>
    <property type="evidence" value="ECO:0007669"/>
    <property type="project" value="UniProtKB-KW"/>
</dbReference>
<proteinExistence type="predicted"/>
<evidence type="ECO:0000256" key="3">
    <source>
        <dbReference type="ARBA" id="ARBA00022833"/>
    </source>
</evidence>
<protein>
    <recommendedName>
        <fullName evidence="9">Dof zinc finger protein</fullName>
    </recommendedName>
</protein>
<dbReference type="RefSeq" id="XP_020099734.1">
    <property type="nucleotide sequence ID" value="XM_020244145.1"/>
</dbReference>
<comment type="subcellular location">
    <subcellularLocation>
        <location evidence="8 9">Nucleus</location>
    </subcellularLocation>
</comment>
<evidence type="ECO:0000256" key="2">
    <source>
        <dbReference type="ARBA" id="ARBA00022771"/>
    </source>
</evidence>
<dbReference type="GO" id="GO:0003700">
    <property type="term" value="F:DNA-binding transcription factor activity"/>
    <property type="evidence" value="ECO:0007669"/>
    <property type="project" value="UniProtKB-UniRule"/>
</dbReference>
<feature type="region of interest" description="Disordered" evidence="10">
    <location>
        <begin position="13"/>
        <end position="38"/>
    </location>
</feature>
<keyword evidence="7 8" id="KW-0539">Nucleus</keyword>
<dbReference type="GO" id="GO:0005634">
    <property type="term" value="C:nucleus"/>
    <property type="evidence" value="ECO:0007669"/>
    <property type="project" value="UniProtKB-SubCell"/>
</dbReference>
<reference evidence="12" key="1">
    <citation type="journal article" date="2015" name="Nat. Genet.">
        <title>The pineapple genome and the evolution of CAM photosynthesis.</title>
        <authorList>
            <person name="Ming R."/>
            <person name="VanBuren R."/>
            <person name="Wai C.M."/>
            <person name="Tang H."/>
            <person name="Schatz M.C."/>
            <person name="Bowers J.E."/>
            <person name="Lyons E."/>
            <person name="Wang M.L."/>
            <person name="Chen J."/>
            <person name="Biggers E."/>
            <person name="Zhang J."/>
            <person name="Huang L."/>
            <person name="Zhang L."/>
            <person name="Miao W."/>
            <person name="Zhang J."/>
            <person name="Ye Z."/>
            <person name="Miao C."/>
            <person name="Lin Z."/>
            <person name="Wang H."/>
            <person name="Zhou H."/>
            <person name="Yim W.C."/>
            <person name="Priest H.D."/>
            <person name="Zheng C."/>
            <person name="Woodhouse M."/>
            <person name="Edger P.P."/>
            <person name="Guyot R."/>
            <person name="Guo H.B."/>
            <person name="Guo H."/>
            <person name="Zheng G."/>
            <person name="Singh R."/>
            <person name="Sharma A."/>
            <person name="Min X."/>
            <person name="Zheng Y."/>
            <person name="Lee H."/>
            <person name="Gurtowski J."/>
            <person name="Sedlazeck F.J."/>
            <person name="Harkess A."/>
            <person name="McKain M.R."/>
            <person name="Liao Z."/>
            <person name="Fang J."/>
            <person name="Liu J."/>
            <person name="Zhang X."/>
            <person name="Zhang Q."/>
            <person name="Hu W."/>
            <person name="Qin Y."/>
            <person name="Wang K."/>
            <person name="Chen L.Y."/>
            <person name="Shirley N."/>
            <person name="Lin Y.R."/>
            <person name="Liu L.Y."/>
            <person name="Hernandez A.G."/>
            <person name="Wright C.L."/>
            <person name="Bulone V."/>
            <person name="Tuskan G.A."/>
            <person name="Heath K."/>
            <person name="Zee F."/>
            <person name="Moore P.H."/>
            <person name="Sunkar R."/>
            <person name="Leebens-Mack J.H."/>
            <person name="Mockler T."/>
            <person name="Bennetzen J.L."/>
            <person name="Freeling M."/>
            <person name="Sankoff D."/>
            <person name="Paterson A.H."/>
            <person name="Zhu X."/>
            <person name="Yang X."/>
            <person name="Smith J.A."/>
            <person name="Cushman J.C."/>
            <person name="Paull R.E."/>
            <person name="Yu Q."/>
        </authorList>
    </citation>
    <scope>NUCLEOTIDE SEQUENCE [LARGE SCALE GENOMIC DNA]</scope>
    <source>
        <strain evidence="12">cv. F153</strain>
    </source>
</reference>
<dbReference type="PROSITE" id="PS01361">
    <property type="entry name" value="ZF_DOF_1"/>
    <property type="match status" value="1"/>
</dbReference>
<dbReference type="PANTHER" id="PTHR31992">
    <property type="entry name" value="DOF ZINC FINGER PROTEIN DOF1.4-RELATED"/>
    <property type="match status" value="1"/>
</dbReference>
<keyword evidence="4 9" id="KW-0805">Transcription regulation</keyword>
<comment type="function">
    <text evidence="9">Transcription factor that binds specifically to a 5'-AA[AG]G-3' consensus core sequence.</text>
</comment>
<dbReference type="PROSITE" id="PS50884">
    <property type="entry name" value="ZF_DOF_2"/>
    <property type="match status" value="1"/>
</dbReference>
<keyword evidence="2 8" id="KW-0863">Zinc-finger</keyword>
<dbReference type="InterPro" id="IPR045174">
    <property type="entry name" value="Dof"/>
</dbReference>
<evidence type="ECO:0000313" key="12">
    <source>
        <dbReference type="Proteomes" id="UP000515123"/>
    </source>
</evidence>
<dbReference type="AlphaFoldDB" id="A0A6P5FUU5"/>
<sequence>MVFTSLPRYLDPPSWNQQQDYQSASSSGGGGHLPPLPEVSVATTAASLVRPGSMADRARLAGLPQPEHALKCPRCESVNTKFCYFNNYSLSQPRHFCKTCRRYWTSGGALRNVPVGGSCRRNKRSSKSKTSSSASANRQAAGTPSSGAIPPDVRPPPAGEPPFMTSLQSIGDYGCTLSDLGLGFSSLHPIEPVDSYQVLGSSSSLGLEHKRMQQIQQFPSFTSPSMQGLHNFNGESTSSDHHGLFGSILPKVKMEDELRRLNLPREYLGIPRENQYWGSGDIAGFNSSSSGNIL</sequence>
<keyword evidence="3 9" id="KW-0862">Zinc</keyword>